<dbReference type="AlphaFoldDB" id="A0A368ELG9"/>
<protein>
    <recommendedName>
        <fullName evidence="1">Cyclic nucleotide-binding domain-containing protein</fullName>
    </recommendedName>
</protein>
<reference evidence="2 3" key="1">
    <citation type="journal article" date="2018" name="Microbiome">
        <title>Fine metagenomic profile of the Mediterranean stratified and mixed water columns revealed by assembly and recruitment.</title>
        <authorList>
            <person name="Haro-Moreno J.M."/>
            <person name="Lopez-Perez M."/>
            <person name="De La Torre J.R."/>
            <person name="Picazo A."/>
            <person name="Camacho A."/>
            <person name="Rodriguez-Valera F."/>
        </authorList>
    </citation>
    <scope>NUCLEOTIDE SEQUENCE [LARGE SCALE GENOMIC DNA]</scope>
    <source>
        <strain evidence="2">MED-G50</strain>
    </source>
</reference>
<feature type="domain" description="Cyclic nucleotide-binding" evidence="1">
    <location>
        <begin position="13"/>
        <end position="97"/>
    </location>
</feature>
<dbReference type="InterPro" id="IPR014710">
    <property type="entry name" value="RmlC-like_jellyroll"/>
</dbReference>
<organism evidence="2 3">
    <name type="scientific">PS1 clade bacterium</name>
    <dbReference type="NCBI Taxonomy" id="2175152"/>
    <lineage>
        <taxon>Bacteria</taxon>
        <taxon>Pseudomonadati</taxon>
        <taxon>Pseudomonadota</taxon>
        <taxon>Alphaproteobacteria</taxon>
        <taxon>PS1 clade</taxon>
    </lineage>
</organism>
<gene>
    <name evidence="2" type="ORF">DBW64_01365</name>
</gene>
<accession>A0A368ELG9</accession>
<evidence type="ECO:0000313" key="3">
    <source>
        <dbReference type="Proteomes" id="UP000252289"/>
    </source>
</evidence>
<dbReference type="Proteomes" id="UP000252289">
    <property type="component" value="Unassembled WGS sequence"/>
</dbReference>
<evidence type="ECO:0000259" key="1">
    <source>
        <dbReference type="PROSITE" id="PS50042"/>
    </source>
</evidence>
<dbReference type="EMBL" id="QOQK01000003">
    <property type="protein sequence ID" value="RCL85298.1"/>
    <property type="molecule type" value="Genomic_DNA"/>
</dbReference>
<dbReference type="InterPro" id="IPR000595">
    <property type="entry name" value="cNMP-bd_dom"/>
</dbReference>
<dbReference type="InterPro" id="IPR018490">
    <property type="entry name" value="cNMP-bd_dom_sf"/>
</dbReference>
<sequence length="126" mass="14534">MEKIMRLGPQTFKMLEDIPRRVIQRGKPIIANGDDCNIAHFLITGSAKCRSSRDLYETHDLLSPLEFLAYETYRSSVVAMTECRIISCSKPMFRSLLDAENNLTWPLSRQIASDIVIRRSHTHEYC</sequence>
<dbReference type="SUPFAM" id="SSF51206">
    <property type="entry name" value="cAMP-binding domain-like"/>
    <property type="match status" value="1"/>
</dbReference>
<dbReference type="Gene3D" id="2.60.120.10">
    <property type="entry name" value="Jelly Rolls"/>
    <property type="match status" value="1"/>
</dbReference>
<dbReference type="PROSITE" id="PS50042">
    <property type="entry name" value="CNMP_BINDING_3"/>
    <property type="match status" value="1"/>
</dbReference>
<name>A0A368ELG9_9PROT</name>
<proteinExistence type="predicted"/>
<evidence type="ECO:0000313" key="2">
    <source>
        <dbReference type="EMBL" id="RCL85298.1"/>
    </source>
</evidence>
<comment type="caution">
    <text evidence="2">The sequence shown here is derived from an EMBL/GenBank/DDBJ whole genome shotgun (WGS) entry which is preliminary data.</text>
</comment>